<dbReference type="Proteomes" id="UP000281985">
    <property type="component" value="Unassembled WGS sequence"/>
</dbReference>
<keyword evidence="3" id="KW-1185">Reference proteome</keyword>
<comment type="similarity">
    <text evidence="1">Belongs to the UPF0145 family.</text>
</comment>
<evidence type="ECO:0000256" key="1">
    <source>
        <dbReference type="ARBA" id="ARBA00010751"/>
    </source>
</evidence>
<sequence length="105" mass="11534">MILSTTDTIQGKEIHTYLGLVSATIYTSSFKTKGLSFKDQFNSEKTYENYEKGLEAAKEEAFIRLRENAKAMQANAIVGISMDVETMGQVNLTTISVMGTAVALK</sequence>
<reference evidence="2 3" key="1">
    <citation type="submission" date="2018-10" db="EMBL/GenBank/DDBJ databases">
        <title>Dokdonia luteus sp. nov., isolated from sea water.</title>
        <authorList>
            <person name="Zhou L.Y."/>
            <person name="Du Z.J."/>
        </authorList>
    </citation>
    <scope>NUCLEOTIDE SEQUENCE [LARGE SCALE GENOMIC DNA]</scope>
    <source>
        <strain evidence="2 3">SH27</strain>
    </source>
</reference>
<proteinExistence type="inferred from homology"/>
<protein>
    <submittedName>
        <fullName evidence="2">YbjQ family protein</fullName>
    </submittedName>
</protein>
<comment type="caution">
    <text evidence="2">The sequence shown here is derived from an EMBL/GenBank/DDBJ whole genome shotgun (WGS) entry which is preliminary data.</text>
</comment>
<evidence type="ECO:0000313" key="2">
    <source>
        <dbReference type="EMBL" id="RMB57646.1"/>
    </source>
</evidence>
<dbReference type="Pfam" id="PF01906">
    <property type="entry name" value="YbjQ_1"/>
    <property type="match status" value="1"/>
</dbReference>
<dbReference type="AlphaFoldDB" id="A0A3M0GK05"/>
<dbReference type="RefSeq" id="WP_121917753.1">
    <property type="nucleotide sequence ID" value="NZ_REFV01000010.1"/>
</dbReference>
<gene>
    <name evidence="2" type="ORF">EAX61_11070</name>
</gene>
<accession>A0A3M0GK05</accession>
<dbReference type="InterPro" id="IPR035439">
    <property type="entry name" value="UPF0145_dom_sf"/>
</dbReference>
<dbReference type="Gene3D" id="3.30.110.70">
    <property type="entry name" value="Hypothetical protein apc22750. Chain B"/>
    <property type="match status" value="1"/>
</dbReference>
<dbReference type="PANTHER" id="PTHR34068">
    <property type="entry name" value="UPF0145 PROTEIN YBJQ"/>
    <property type="match status" value="1"/>
</dbReference>
<organism evidence="2 3">
    <name type="scientific">Dokdonia sinensis</name>
    <dbReference type="NCBI Taxonomy" id="2479847"/>
    <lineage>
        <taxon>Bacteria</taxon>
        <taxon>Pseudomonadati</taxon>
        <taxon>Bacteroidota</taxon>
        <taxon>Flavobacteriia</taxon>
        <taxon>Flavobacteriales</taxon>
        <taxon>Flavobacteriaceae</taxon>
        <taxon>Dokdonia</taxon>
    </lineage>
</organism>
<evidence type="ECO:0000313" key="3">
    <source>
        <dbReference type="Proteomes" id="UP000281985"/>
    </source>
</evidence>
<dbReference type="EMBL" id="REFV01000010">
    <property type="protein sequence ID" value="RMB57646.1"/>
    <property type="molecule type" value="Genomic_DNA"/>
</dbReference>
<dbReference type="PANTHER" id="PTHR34068:SF1">
    <property type="entry name" value="UPF0145 PROTEIN YBJQ"/>
    <property type="match status" value="1"/>
</dbReference>
<dbReference type="OrthoDB" id="9796448at2"/>
<dbReference type="SUPFAM" id="SSF117782">
    <property type="entry name" value="YbjQ-like"/>
    <property type="match status" value="1"/>
</dbReference>
<name>A0A3M0GK05_9FLAO</name>
<dbReference type="InterPro" id="IPR002765">
    <property type="entry name" value="UPF0145_YbjQ-like"/>
</dbReference>